<accession>A0ABV7CZ09</accession>
<evidence type="ECO:0000256" key="5">
    <source>
        <dbReference type="ARBA" id="ARBA00022777"/>
    </source>
</evidence>
<dbReference type="Proteomes" id="UP001595279">
    <property type="component" value="Unassembled WGS sequence"/>
</dbReference>
<gene>
    <name evidence="9" type="ORF">ACFOGI_16045</name>
</gene>
<dbReference type="InterPro" id="IPR020568">
    <property type="entry name" value="Ribosomal_Su5_D2-typ_SF"/>
</dbReference>
<keyword evidence="6" id="KW-0067">ATP-binding</keyword>
<evidence type="ECO:0000256" key="6">
    <source>
        <dbReference type="ARBA" id="ARBA00022840"/>
    </source>
</evidence>
<dbReference type="EC" id="2.7.4.2" evidence="2"/>
<comment type="pathway">
    <text evidence="1">Isoprenoid biosynthesis; isopentenyl diphosphate biosynthesis via mevalonate pathway; isopentenyl diphosphate from (R)-mevalonate: step 2/3.</text>
</comment>
<evidence type="ECO:0000256" key="4">
    <source>
        <dbReference type="ARBA" id="ARBA00022741"/>
    </source>
</evidence>
<dbReference type="Pfam" id="PF08544">
    <property type="entry name" value="GHMP_kinases_C"/>
    <property type="match status" value="1"/>
</dbReference>
<dbReference type="SUPFAM" id="SSF55060">
    <property type="entry name" value="GHMP Kinase, C-terminal domain"/>
    <property type="match status" value="1"/>
</dbReference>
<dbReference type="RefSeq" id="WP_390274795.1">
    <property type="nucleotide sequence ID" value="NZ_JBHRSA010000057.1"/>
</dbReference>
<dbReference type="SUPFAM" id="SSF54211">
    <property type="entry name" value="Ribosomal protein S5 domain 2-like"/>
    <property type="match status" value="1"/>
</dbReference>
<dbReference type="PRINTS" id="PR00959">
    <property type="entry name" value="MEVGALKINASE"/>
</dbReference>
<reference evidence="10" key="1">
    <citation type="journal article" date="2019" name="Int. J. Syst. Evol. Microbiol.">
        <title>The Global Catalogue of Microorganisms (GCM) 10K type strain sequencing project: providing services to taxonomists for standard genome sequencing and annotation.</title>
        <authorList>
            <consortium name="The Broad Institute Genomics Platform"/>
            <consortium name="The Broad Institute Genome Sequencing Center for Infectious Disease"/>
            <person name="Wu L."/>
            <person name="Ma J."/>
        </authorList>
    </citation>
    <scope>NUCLEOTIDE SEQUENCE [LARGE SCALE GENOMIC DNA]</scope>
    <source>
        <strain evidence="10">KCTC 13128</strain>
    </source>
</reference>
<feature type="domain" description="GHMP kinase C-terminal" evidence="8">
    <location>
        <begin position="293"/>
        <end position="350"/>
    </location>
</feature>
<dbReference type="Gene3D" id="3.30.70.890">
    <property type="entry name" value="GHMP kinase, C-terminal domain"/>
    <property type="match status" value="1"/>
</dbReference>
<dbReference type="NCBIfam" id="TIGR01220">
    <property type="entry name" value="Pmev_kin_Gr_pos"/>
    <property type="match status" value="1"/>
</dbReference>
<evidence type="ECO:0000256" key="3">
    <source>
        <dbReference type="ARBA" id="ARBA00022679"/>
    </source>
</evidence>
<dbReference type="InterPro" id="IPR035102">
    <property type="entry name" value="Phosphomevalonate_kinase"/>
</dbReference>
<dbReference type="InterPro" id="IPR005917">
    <property type="entry name" value="Pmev_kinase_bact"/>
</dbReference>
<proteinExistence type="predicted"/>
<evidence type="ECO:0000259" key="8">
    <source>
        <dbReference type="Pfam" id="PF08544"/>
    </source>
</evidence>
<dbReference type="InterPro" id="IPR013750">
    <property type="entry name" value="GHMP_kinase_C_dom"/>
</dbReference>
<name>A0ABV7CZ09_9BACI</name>
<keyword evidence="5 9" id="KW-0418">Kinase</keyword>
<dbReference type="Pfam" id="PF00288">
    <property type="entry name" value="GHMP_kinases_N"/>
    <property type="match status" value="1"/>
</dbReference>
<sequence length="368" mass="39967">MSQTSMTLKVPGKLMVAGEFAVLEPHHRLIVMAVDRFVYATVESSDKYRLSLEDFQLYDLPWKIEEGRVHIESSDPRIKFAEDAMSTAVAYLLEQSANLAPFQLSIKSELDDASGVKYGLGSSAAVVVAVISSVLHHVMEDEPQKELIFKLAAMSHIKTQGNGSGADVAASSYGGFLQYTSFQAEWLSDALKSTSTVTDVLEKDWIYHSIQPVYLPDDVYVCIGWTGKPASTKKLVDEILQLKADLPGAYGKFLRDSRMAVNELLKGINHQDTSRILTGVKWNRTALAQVGNKAGVEVETKLLSRLCDLAEAYGGAGKPSGAGGGDCGIAFMPSPEQAEKLMNAWAAEGIKPLALHPYLKGAEVLNNP</sequence>
<feature type="domain" description="GHMP kinase N-terminal" evidence="7">
    <location>
        <begin position="89"/>
        <end position="175"/>
    </location>
</feature>
<keyword evidence="10" id="KW-1185">Reference proteome</keyword>
<dbReference type="PANTHER" id="PTHR31814:SF2">
    <property type="entry name" value="PHOSPHOMEVALONATE KINASE"/>
    <property type="match status" value="1"/>
</dbReference>
<keyword evidence="3 9" id="KW-0808">Transferase</keyword>
<comment type="caution">
    <text evidence="9">The sequence shown here is derived from an EMBL/GenBank/DDBJ whole genome shotgun (WGS) entry which is preliminary data.</text>
</comment>
<keyword evidence="4" id="KW-0547">Nucleotide-binding</keyword>
<evidence type="ECO:0000256" key="1">
    <source>
        <dbReference type="ARBA" id="ARBA00005017"/>
    </source>
</evidence>
<dbReference type="InterPro" id="IPR014721">
    <property type="entry name" value="Ribsml_uS5_D2-typ_fold_subgr"/>
</dbReference>
<dbReference type="GO" id="GO:0004631">
    <property type="term" value="F:phosphomevalonate kinase activity"/>
    <property type="evidence" value="ECO:0007669"/>
    <property type="project" value="UniProtKB-EC"/>
</dbReference>
<evidence type="ECO:0000313" key="10">
    <source>
        <dbReference type="Proteomes" id="UP001595279"/>
    </source>
</evidence>
<dbReference type="PANTHER" id="PTHR31814">
    <property type="match status" value="1"/>
</dbReference>
<dbReference type="InterPro" id="IPR036554">
    <property type="entry name" value="GHMP_kinase_C_sf"/>
</dbReference>
<dbReference type="Gene3D" id="3.30.230.10">
    <property type="match status" value="1"/>
</dbReference>
<evidence type="ECO:0000256" key="2">
    <source>
        <dbReference type="ARBA" id="ARBA00012958"/>
    </source>
</evidence>
<dbReference type="InterPro" id="IPR006204">
    <property type="entry name" value="GHMP_kinase_N_dom"/>
</dbReference>
<evidence type="ECO:0000259" key="7">
    <source>
        <dbReference type="Pfam" id="PF00288"/>
    </source>
</evidence>
<protein>
    <recommendedName>
        <fullName evidence="2">phosphomevalonate kinase</fullName>
        <ecNumber evidence="2">2.7.4.2</ecNumber>
    </recommendedName>
</protein>
<evidence type="ECO:0000313" key="9">
    <source>
        <dbReference type="EMBL" id="MFC3041756.1"/>
    </source>
</evidence>
<organism evidence="9 10">
    <name type="scientific">Virgibacillus xinjiangensis</name>
    <dbReference type="NCBI Taxonomy" id="393090"/>
    <lineage>
        <taxon>Bacteria</taxon>
        <taxon>Bacillati</taxon>
        <taxon>Bacillota</taxon>
        <taxon>Bacilli</taxon>
        <taxon>Bacillales</taxon>
        <taxon>Bacillaceae</taxon>
        <taxon>Virgibacillus</taxon>
    </lineage>
</organism>
<dbReference type="EMBL" id="JBHRSA010000057">
    <property type="protein sequence ID" value="MFC3041756.1"/>
    <property type="molecule type" value="Genomic_DNA"/>
</dbReference>